<comment type="function">
    <text evidence="9">Channel that opens in response to stretch forces in the membrane lipid bilayer. May participate in the regulation of osmotic pressure changes within the cell.</text>
</comment>
<dbReference type="GO" id="GO:0008381">
    <property type="term" value="F:mechanosensitive monoatomic ion channel activity"/>
    <property type="evidence" value="ECO:0007669"/>
    <property type="project" value="UniProtKB-UniRule"/>
</dbReference>
<evidence type="ECO:0000256" key="3">
    <source>
        <dbReference type="ARBA" id="ARBA00022475"/>
    </source>
</evidence>
<dbReference type="NCBIfam" id="NF010560">
    <property type="entry name" value="PRK13955.1"/>
    <property type="match status" value="1"/>
</dbReference>
<accession>A0A917XS20</accession>
<keyword evidence="7 9" id="KW-0472">Membrane</keyword>
<comment type="caution">
    <text evidence="11">The sequence shown here is derived from an EMBL/GenBank/DDBJ whole genome shotgun (WGS) entry which is preliminary data.</text>
</comment>
<evidence type="ECO:0000256" key="6">
    <source>
        <dbReference type="ARBA" id="ARBA00023065"/>
    </source>
</evidence>
<evidence type="ECO:0000256" key="4">
    <source>
        <dbReference type="ARBA" id="ARBA00022692"/>
    </source>
</evidence>
<keyword evidence="5 9" id="KW-1133">Transmembrane helix</keyword>
<dbReference type="InterPro" id="IPR036019">
    <property type="entry name" value="MscL_channel"/>
</dbReference>
<dbReference type="Gene3D" id="1.10.1200.120">
    <property type="entry name" value="Large-conductance mechanosensitive channel, MscL, domain 1"/>
    <property type="match status" value="1"/>
</dbReference>
<organism evidence="11 12">
    <name type="scientific">Oceanobacillus indicireducens</name>
    <dbReference type="NCBI Taxonomy" id="1004261"/>
    <lineage>
        <taxon>Bacteria</taxon>
        <taxon>Bacillati</taxon>
        <taxon>Bacillota</taxon>
        <taxon>Bacilli</taxon>
        <taxon>Bacillales</taxon>
        <taxon>Bacillaceae</taxon>
        <taxon>Oceanobacillus</taxon>
    </lineage>
</organism>
<evidence type="ECO:0000256" key="8">
    <source>
        <dbReference type="ARBA" id="ARBA00023303"/>
    </source>
</evidence>
<keyword evidence="3 9" id="KW-1003">Cell membrane</keyword>
<sequence length="125" mass="14050">MWKEFKEFAFQGNVVDLAVAVVIGAAFNAIVTSFVDHIITPLIGMLAGGIDFTGLKITVGNAEVMYGSFIQSFVDFLIIAFSIFMAIRILNKFRRKEEEEEDEVDAQEQLLTEIRDLLKEQNGQN</sequence>
<dbReference type="HAMAP" id="MF_00115">
    <property type="entry name" value="MscL"/>
    <property type="match status" value="1"/>
</dbReference>
<dbReference type="RefSeq" id="WP_156854767.1">
    <property type="nucleotide sequence ID" value="NZ_BMOS01000003.1"/>
</dbReference>
<keyword evidence="4 9" id="KW-0812">Transmembrane</keyword>
<dbReference type="PANTHER" id="PTHR30266:SF2">
    <property type="entry name" value="LARGE-CONDUCTANCE MECHANOSENSITIVE CHANNEL"/>
    <property type="match status" value="1"/>
</dbReference>
<keyword evidence="10" id="KW-0175">Coiled coil</keyword>
<comment type="similarity">
    <text evidence="9">Belongs to the MscL family.</text>
</comment>
<evidence type="ECO:0000256" key="7">
    <source>
        <dbReference type="ARBA" id="ARBA00023136"/>
    </source>
</evidence>
<evidence type="ECO:0000256" key="9">
    <source>
        <dbReference type="HAMAP-Rule" id="MF_00115"/>
    </source>
</evidence>
<dbReference type="NCBIfam" id="NF001842">
    <property type="entry name" value="PRK00567.1-3"/>
    <property type="match status" value="1"/>
</dbReference>
<evidence type="ECO:0000313" key="12">
    <source>
        <dbReference type="Proteomes" id="UP000624041"/>
    </source>
</evidence>
<dbReference type="GO" id="GO:0005886">
    <property type="term" value="C:plasma membrane"/>
    <property type="evidence" value="ECO:0007669"/>
    <property type="project" value="UniProtKB-SubCell"/>
</dbReference>
<dbReference type="NCBIfam" id="NF001843">
    <property type="entry name" value="PRK00567.1-4"/>
    <property type="match status" value="1"/>
</dbReference>
<reference evidence="11" key="1">
    <citation type="journal article" date="2014" name="Int. J. Syst. Evol. Microbiol.">
        <title>Complete genome sequence of Corynebacterium casei LMG S-19264T (=DSM 44701T), isolated from a smear-ripened cheese.</title>
        <authorList>
            <consortium name="US DOE Joint Genome Institute (JGI-PGF)"/>
            <person name="Walter F."/>
            <person name="Albersmeier A."/>
            <person name="Kalinowski J."/>
            <person name="Ruckert C."/>
        </authorList>
    </citation>
    <scope>NUCLEOTIDE SEQUENCE</scope>
    <source>
        <strain evidence="11">JCM 17251</strain>
    </source>
</reference>
<keyword evidence="8 9" id="KW-0407">Ion channel</keyword>
<dbReference type="PRINTS" id="PR01264">
    <property type="entry name" value="MECHCHANNEL"/>
</dbReference>
<keyword evidence="6 9" id="KW-0406">Ion transport</keyword>
<feature type="transmembrane region" description="Helical" evidence="9">
    <location>
        <begin position="65"/>
        <end position="87"/>
    </location>
</feature>
<dbReference type="SUPFAM" id="SSF81330">
    <property type="entry name" value="Gated mechanosensitive channel"/>
    <property type="match status" value="1"/>
</dbReference>
<dbReference type="NCBIfam" id="TIGR00220">
    <property type="entry name" value="mscL"/>
    <property type="match status" value="1"/>
</dbReference>
<feature type="coiled-coil region" evidence="10">
    <location>
        <begin position="90"/>
        <end position="124"/>
    </location>
</feature>
<keyword evidence="2 9" id="KW-0813">Transport</keyword>
<evidence type="ECO:0000313" key="11">
    <source>
        <dbReference type="EMBL" id="GGN51363.1"/>
    </source>
</evidence>
<evidence type="ECO:0000256" key="1">
    <source>
        <dbReference type="ARBA" id="ARBA00004141"/>
    </source>
</evidence>
<dbReference type="Pfam" id="PF01741">
    <property type="entry name" value="MscL"/>
    <property type="match status" value="1"/>
</dbReference>
<dbReference type="PANTHER" id="PTHR30266">
    <property type="entry name" value="MECHANOSENSITIVE CHANNEL MSCL"/>
    <property type="match status" value="1"/>
</dbReference>
<name>A0A917XS20_9BACI</name>
<gene>
    <name evidence="9 11" type="primary">mscL</name>
    <name evidence="11" type="ORF">GCM10007971_05780</name>
</gene>
<dbReference type="AlphaFoldDB" id="A0A917XS20"/>
<reference evidence="11" key="2">
    <citation type="submission" date="2020-09" db="EMBL/GenBank/DDBJ databases">
        <authorList>
            <person name="Sun Q."/>
            <person name="Ohkuma M."/>
        </authorList>
    </citation>
    <scope>NUCLEOTIDE SEQUENCE</scope>
    <source>
        <strain evidence="11">JCM 17251</strain>
    </source>
</reference>
<feature type="transmembrane region" description="Helical" evidence="9">
    <location>
        <begin position="12"/>
        <end position="31"/>
    </location>
</feature>
<evidence type="ECO:0000256" key="10">
    <source>
        <dbReference type="SAM" id="Coils"/>
    </source>
</evidence>
<comment type="subunit">
    <text evidence="9">Homopentamer.</text>
</comment>
<protein>
    <recommendedName>
        <fullName evidence="9">Large-conductance mechanosensitive channel</fullName>
    </recommendedName>
</protein>
<evidence type="ECO:0000256" key="5">
    <source>
        <dbReference type="ARBA" id="ARBA00022989"/>
    </source>
</evidence>
<evidence type="ECO:0000256" key="2">
    <source>
        <dbReference type="ARBA" id="ARBA00022448"/>
    </source>
</evidence>
<dbReference type="Proteomes" id="UP000624041">
    <property type="component" value="Unassembled WGS sequence"/>
</dbReference>
<dbReference type="InterPro" id="IPR001185">
    <property type="entry name" value="MS_channel"/>
</dbReference>
<dbReference type="InterPro" id="IPR037673">
    <property type="entry name" value="MSC/AndL"/>
</dbReference>
<keyword evidence="12" id="KW-1185">Reference proteome</keyword>
<dbReference type="EMBL" id="BMOS01000003">
    <property type="protein sequence ID" value="GGN51363.1"/>
    <property type="molecule type" value="Genomic_DNA"/>
</dbReference>
<comment type="subcellular location">
    <subcellularLocation>
        <location evidence="9">Cell membrane</location>
        <topology evidence="9">Multi-pass membrane protein</topology>
    </subcellularLocation>
    <subcellularLocation>
        <location evidence="1">Membrane</location>
        <topology evidence="1">Multi-pass membrane protein</topology>
    </subcellularLocation>
</comment>
<proteinExistence type="inferred from homology"/>